<feature type="transmembrane region" description="Helical" evidence="1">
    <location>
        <begin position="23"/>
        <end position="56"/>
    </location>
</feature>
<dbReference type="Pfam" id="PF11992">
    <property type="entry name" value="TgpA_N"/>
    <property type="match status" value="1"/>
</dbReference>
<name>A0AAE3T0H9_9BURK</name>
<sequence>MSPTLALRARLFGEMPREARDTLFLLGVIALILLPQVGHLPLWCVGLALAVLVWRGALALRSRTLPSLWWRAGLLVLALLATWASHRTLLGKEAGVTLVVVLLALKTLELRARRDAFVIFFLGFFAMLTNFFWSQSLLTAAAMLLALLGLLTALVNAHMPAGRPPLMQAARTAGWMALAGAPLMLALFMFFPRLSPLWGTPNDNMTGRSGLSNTMQVGTIASLVLDDTIAARVRFDDDIVPPRNQLYFRGPVLSQFDGREWRADQPWERVGLPGNLSVRGQAVGYEITLEPSNRPWLLMLDAVAQAPEVPGNLRVFQTPELQWLANRPLGDLLRLRAQSHLEFTHGPLRRVPSLARYTALPEGRDPQTRALAEQLLTQARAAQPEGDLTPRLVQMALTRLRTEGYGYTLEPEIYGENTADEFWFVHKAGFCEHIASAFAVLMRAAGVPARIVTGFQGGEVNPVDNYWTLRNSDAHAWAEVWQEGRGWVRVDPTGAISPERIGQFRRLAPQPGFMASAVGAFSPTLMQNLRASWEALNNHWNQWVLNYTQSRQLDLLKRLGFDSPSLADLAWVLLVLLAAGSLAVGGWALWERRRTDPWLRLLAQARARLAATGIELPPHAAPRQMAERLAREADAQAHAPLRDWLLRLEAWRYGREPSPAGLAALRRELQQIRPIRR</sequence>
<dbReference type="Proteomes" id="UP001212602">
    <property type="component" value="Unassembled WGS sequence"/>
</dbReference>
<evidence type="ECO:0000313" key="3">
    <source>
        <dbReference type="EMBL" id="MDA7416347.1"/>
    </source>
</evidence>
<dbReference type="PANTHER" id="PTHR42736">
    <property type="entry name" value="PROTEIN-GLUTAMINE GAMMA-GLUTAMYLTRANSFERASE"/>
    <property type="match status" value="1"/>
</dbReference>
<feature type="transmembrane region" description="Helical" evidence="1">
    <location>
        <begin position="115"/>
        <end position="133"/>
    </location>
</feature>
<feature type="transmembrane region" description="Helical" evidence="1">
    <location>
        <begin position="68"/>
        <end position="84"/>
    </location>
</feature>
<dbReference type="AlphaFoldDB" id="A0AAE3T0H9"/>
<comment type="caution">
    <text evidence="3">The sequence shown here is derived from an EMBL/GenBank/DDBJ whole genome shotgun (WGS) entry which is preliminary data.</text>
</comment>
<dbReference type="SMART" id="SM00460">
    <property type="entry name" value="TGc"/>
    <property type="match status" value="1"/>
</dbReference>
<feature type="domain" description="Transglutaminase-like" evidence="2">
    <location>
        <begin position="423"/>
        <end position="494"/>
    </location>
</feature>
<dbReference type="InterPro" id="IPR002931">
    <property type="entry name" value="Transglutaminase-like"/>
</dbReference>
<dbReference type="SUPFAM" id="SSF54001">
    <property type="entry name" value="Cysteine proteinases"/>
    <property type="match status" value="1"/>
</dbReference>
<evidence type="ECO:0000313" key="4">
    <source>
        <dbReference type="Proteomes" id="UP001212602"/>
    </source>
</evidence>
<dbReference type="Pfam" id="PF01841">
    <property type="entry name" value="Transglut_core"/>
    <property type="match status" value="1"/>
</dbReference>
<evidence type="ECO:0000259" key="2">
    <source>
        <dbReference type="SMART" id="SM00460"/>
    </source>
</evidence>
<reference evidence="3" key="1">
    <citation type="submission" date="2023-01" db="EMBL/GenBank/DDBJ databases">
        <title>Xenophilus mangrovi sp. nov., isolated from soil of Mangrove nature reserve.</title>
        <authorList>
            <person name="Xu S."/>
            <person name="Liu Z."/>
            <person name="Xu Y."/>
        </authorList>
    </citation>
    <scope>NUCLEOTIDE SEQUENCE</scope>
    <source>
        <strain evidence="3">YW8</strain>
    </source>
</reference>
<protein>
    <submittedName>
        <fullName evidence="3">DUF3488 and transglutaminase-like domain-containing protein</fullName>
    </submittedName>
</protein>
<keyword evidence="4" id="KW-1185">Reference proteome</keyword>
<dbReference type="RefSeq" id="WP_271427568.1">
    <property type="nucleotide sequence ID" value="NZ_JAQIPB010000002.1"/>
</dbReference>
<proteinExistence type="predicted"/>
<keyword evidence="1" id="KW-1133">Transmembrane helix</keyword>
<dbReference type="Gene3D" id="3.10.620.30">
    <property type="match status" value="1"/>
</dbReference>
<evidence type="ECO:0000256" key="1">
    <source>
        <dbReference type="SAM" id="Phobius"/>
    </source>
</evidence>
<dbReference type="InterPro" id="IPR052901">
    <property type="entry name" value="Bact_TGase-like"/>
</dbReference>
<accession>A0AAE3T0H9</accession>
<feature type="transmembrane region" description="Helical" evidence="1">
    <location>
        <begin position="169"/>
        <end position="191"/>
    </location>
</feature>
<feature type="transmembrane region" description="Helical" evidence="1">
    <location>
        <begin position="139"/>
        <end position="157"/>
    </location>
</feature>
<keyword evidence="1" id="KW-0812">Transmembrane</keyword>
<keyword evidence="1" id="KW-0472">Membrane</keyword>
<dbReference type="InterPro" id="IPR021878">
    <property type="entry name" value="TgpA_N"/>
</dbReference>
<dbReference type="PANTHER" id="PTHR42736:SF1">
    <property type="entry name" value="PROTEIN-GLUTAMINE GAMMA-GLUTAMYLTRANSFERASE"/>
    <property type="match status" value="1"/>
</dbReference>
<feature type="transmembrane region" description="Helical" evidence="1">
    <location>
        <begin position="569"/>
        <end position="590"/>
    </location>
</feature>
<dbReference type="EMBL" id="JAQIPB010000002">
    <property type="protein sequence ID" value="MDA7416347.1"/>
    <property type="molecule type" value="Genomic_DNA"/>
</dbReference>
<dbReference type="InterPro" id="IPR038765">
    <property type="entry name" value="Papain-like_cys_pep_sf"/>
</dbReference>
<gene>
    <name evidence="3" type="ORF">PGB34_08210</name>
</gene>
<organism evidence="3 4">
    <name type="scientific">Xenophilus arseniciresistens</name>
    <dbReference type="NCBI Taxonomy" id="1283306"/>
    <lineage>
        <taxon>Bacteria</taxon>
        <taxon>Pseudomonadati</taxon>
        <taxon>Pseudomonadota</taxon>
        <taxon>Betaproteobacteria</taxon>
        <taxon>Burkholderiales</taxon>
        <taxon>Comamonadaceae</taxon>
        <taxon>Xenophilus</taxon>
    </lineage>
</organism>